<dbReference type="OrthoDB" id="5213556at2759"/>
<reference evidence="2 3" key="1">
    <citation type="submission" date="2015-09" db="EMBL/GenBank/DDBJ databases">
        <title>Host preference determinants of Valsa canker pathogens revealed by comparative genomics.</title>
        <authorList>
            <person name="Yin Z."/>
            <person name="Huang L."/>
        </authorList>
    </citation>
    <scope>NUCLEOTIDE SEQUENCE [LARGE SCALE GENOMIC DNA]</scope>
    <source>
        <strain evidence="2 3">YSFL</strain>
    </source>
</reference>
<dbReference type="STRING" id="252740.A0A423WG17"/>
<feature type="region of interest" description="Disordered" evidence="1">
    <location>
        <begin position="159"/>
        <end position="204"/>
    </location>
</feature>
<protein>
    <recommendedName>
        <fullName evidence="4">DNA2/NAM7 helicase helicase domain-containing protein</fullName>
    </recommendedName>
</protein>
<keyword evidence="3" id="KW-1185">Reference proteome</keyword>
<feature type="compositionally biased region" description="Acidic residues" evidence="1">
    <location>
        <begin position="163"/>
        <end position="178"/>
    </location>
</feature>
<dbReference type="Proteomes" id="UP000284375">
    <property type="component" value="Unassembled WGS sequence"/>
</dbReference>
<evidence type="ECO:0000313" key="3">
    <source>
        <dbReference type="Proteomes" id="UP000284375"/>
    </source>
</evidence>
<comment type="caution">
    <text evidence="2">The sequence shown here is derived from an EMBL/GenBank/DDBJ whole genome shotgun (WGS) entry which is preliminary data.</text>
</comment>
<evidence type="ECO:0000313" key="2">
    <source>
        <dbReference type="EMBL" id="ROW02347.1"/>
    </source>
</evidence>
<evidence type="ECO:0008006" key="4">
    <source>
        <dbReference type="Google" id="ProtNLM"/>
    </source>
</evidence>
<sequence length="706" mass="79052">MADTRLRSASNAPKYTPRTLEQREADAKLNEPKYQRARVVNSIMTAKYLKAKSIFDNYHDYNVDAAFVPTTTGAACWRESADPWLRFGETLPEFLEDYARIIVESGGTITGEGLQNLALALVRVARAEWEGAGRNKKTLDKVFEGQVLELVERITKTFNLPEAQDEEDEVEEEEEEDAETGKEADNGTGYMQSSRATIHDTNDRPTLQQIKDSKCWRLILSAPAVEALLQGLRALVQHEDDSPVNKFGMSHVRYDVVALQAKFGSLLKQRGSLQFAAFQRFRTREDYTAVQLSAIAMEALWTQIPAIEVRFEAFTSQFYQCGRAHAGYVALVDCGGRSLCERYDGALDSLIEPGCELQVAFDPPSRLQGQVGSSRWRAKDNATWNAEVITSPFIQPLPLNFICLYVTRGGFVSLAMQRDTIKTGTSLPDVDFTVERYNIYLKFPDTSKVARRRFNGVVRWANKAAYQWPEWTYDDDSEHDDGLDDGLDVGPSQEAEAFRGRIRFSSIILGNAIDHYFEDDFLEGCEPHALARVLERIPLARRAVRTRYLRRVACGLLLTSGAGGTGKSYQTGVAVALSSLQGKPVLAIANQHKAVDGITFNIINTFISTGIQGPVIRTYDYRTDYDACLHVAEGGVLETFETRKNSKWQSKWSLAFWLSWLLSPEGVATPLLANTGLPRQTEVHQLQEALERQTVILTCSTAWAIT</sequence>
<organism evidence="2 3">
    <name type="scientific">Cytospora chrysosperma</name>
    <name type="common">Cytospora canker fungus</name>
    <name type="synonym">Sphaeria chrysosperma</name>
    <dbReference type="NCBI Taxonomy" id="252740"/>
    <lineage>
        <taxon>Eukaryota</taxon>
        <taxon>Fungi</taxon>
        <taxon>Dikarya</taxon>
        <taxon>Ascomycota</taxon>
        <taxon>Pezizomycotina</taxon>
        <taxon>Sordariomycetes</taxon>
        <taxon>Sordariomycetidae</taxon>
        <taxon>Diaporthales</taxon>
        <taxon>Cytosporaceae</taxon>
        <taxon>Cytospora</taxon>
    </lineage>
</organism>
<accession>A0A423WG17</accession>
<dbReference type="EMBL" id="LJZO01000005">
    <property type="protein sequence ID" value="ROW02347.1"/>
    <property type="molecule type" value="Genomic_DNA"/>
</dbReference>
<dbReference type="AlphaFoldDB" id="A0A423WG17"/>
<gene>
    <name evidence="2" type="ORF">VSDG_02319</name>
</gene>
<evidence type="ECO:0000256" key="1">
    <source>
        <dbReference type="SAM" id="MobiDB-lite"/>
    </source>
</evidence>
<name>A0A423WG17_CYTCH</name>
<proteinExistence type="predicted"/>